<evidence type="ECO:0000313" key="3">
    <source>
        <dbReference type="Proteomes" id="UP001519295"/>
    </source>
</evidence>
<gene>
    <name evidence="2" type="ORF">JOF36_007678</name>
</gene>
<evidence type="ECO:0000313" key="2">
    <source>
        <dbReference type="EMBL" id="MBP2371905.1"/>
    </source>
</evidence>
<organism evidence="2 3">
    <name type="scientific">Pseudonocardia parietis</name>
    <dbReference type="NCBI Taxonomy" id="570936"/>
    <lineage>
        <taxon>Bacteria</taxon>
        <taxon>Bacillati</taxon>
        <taxon>Actinomycetota</taxon>
        <taxon>Actinomycetes</taxon>
        <taxon>Pseudonocardiales</taxon>
        <taxon>Pseudonocardiaceae</taxon>
        <taxon>Pseudonocardia</taxon>
    </lineage>
</organism>
<proteinExistence type="predicted"/>
<feature type="region of interest" description="Disordered" evidence="1">
    <location>
        <begin position="1"/>
        <end position="32"/>
    </location>
</feature>
<dbReference type="EMBL" id="JAGINU010000004">
    <property type="protein sequence ID" value="MBP2371905.1"/>
    <property type="molecule type" value="Genomic_DNA"/>
</dbReference>
<sequence length="32" mass="3199">MSQNGNGPRDGPVMDRASVGRADLGGLANANT</sequence>
<dbReference type="Proteomes" id="UP001519295">
    <property type="component" value="Unassembled WGS sequence"/>
</dbReference>
<keyword evidence="3" id="KW-1185">Reference proteome</keyword>
<name>A0ABS4W6V5_9PSEU</name>
<protein>
    <submittedName>
        <fullName evidence="2">Uncharacterized protein</fullName>
    </submittedName>
</protein>
<comment type="caution">
    <text evidence="2">The sequence shown here is derived from an EMBL/GenBank/DDBJ whole genome shotgun (WGS) entry which is preliminary data.</text>
</comment>
<reference evidence="2 3" key="1">
    <citation type="submission" date="2021-03" db="EMBL/GenBank/DDBJ databases">
        <title>Sequencing the genomes of 1000 actinobacteria strains.</title>
        <authorList>
            <person name="Klenk H.-P."/>
        </authorList>
    </citation>
    <scope>NUCLEOTIDE SEQUENCE [LARGE SCALE GENOMIC DNA]</scope>
    <source>
        <strain evidence="2 3">DSM 45256</strain>
    </source>
</reference>
<accession>A0ABS4W6V5</accession>
<evidence type="ECO:0000256" key="1">
    <source>
        <dbReference type="SAM" id="MobiDB-lite"/>
    </source>
</evidence>